<organism evidence="1 2">
    <name type="scientific">Armillaria tabescens</name>
    <name type="common">Ringless honey mushroom</name>
    <name type="synonym">Agaricus tabescens</name>
    <dbReference type="NCBI Taxonomy" id="1929756"/>
    <lineage>
        <taxon>Eukaryota</taxon>
        <taxon>Fungi</taxon>
        <taxon>Dikarya</taxon>
        <taxon>Basidiomycota</taxon>
        <taxon>Agaricomycotina</taxon>
        <taxon>Agaricomycetes</taxon>
        <taxon>Agaricomycetidae</taxon>
        <taxon>Agaricales</taxon>
        <taxon>Marasmiineae</taxon>
        <taxon>Physalacriaceae</taxon>
        <taxon>Desarmillaria</taxon>
    </lineage>
</organism>
<gene>
    <name evidence="1" type="ORF">EV420DRAFT_411329</name>
</gene>
<dbReference type="AlphaFoldDB" id="A0AA39N4Q8"/>
<proteinExistence type="predicted"/>
<reference evidence="1" key="1">
    <citation type="submission" date="2023-06" db="EMBL/GenBank/DDBJ databases">
        <authorList>
            <consortium name="Lawrence Berkeley National Laboratory"/>
            <person name="Ahrendt S."/>
            <person name="Sahu N."/>
            <person name="Indic B."/>
            <person name="Wong-Bajracharya J."/>
            <person name="Merenyi Z."/>
            <person name="Ke H.-M."/>
            <person name="Monk M."/>
            <person name="Kocsube S."/>
            <person name="Drula E."/>
            <person name="Lipzen A."/>
            <person name="Balint B."/>
            <person name="Henrissat B."/>
            <person name="Andreopoulos B."/>
            <person name="Martin F.M."/>
            <person name="Harder C.B."/>
            <person name="Rigling D."/>
            <person name="Ford K.L."/>
            <person name="Foster G.D."/>
            <person name="Pangilinan J."/>
            <person name="Papanicolaou A."/>
            <person name="Barry K."/>
            <person name="LaButti K."/>
            <person name="Viragh M."/>
            <person name="Koriabine M."/>
            <person name="Yan M."/>
            <person name="Riley R."/>
            <person name="Champramary S."/>
            <person name="Plett K.L."/>
            <person name="Tsai I.J."/>
            <person name="Slot J."/>
            <person name="Sipos G."/>
            <person name="Plett J."/>
            <person name="Nagy L.G."/>
            <person name="Grigoriev I.V."/>
        </authorList>
    </citation>
    <scope>NUCLEOTIDE SEQUENCE</scope>
    <source>
        <strain evidence="1">CCBAS 213</strain>
    </source>
</reference>
<comment type="caution">
    <text evidence="1">The sequence shown here is derived from an EMBL/GenBank/DDBJ whole genome shotgun (WGS) entry which is preliminary data.</text>
</comment>
<sequence>MSEPHYADLVFERHCNYCASDVESEIVWRAFKRACRACMQNLHVDFTTLLTHDKTSALRQLVENRTQLPFMGSRWVPFKADVQGFYGYFLPDMVQYAREYDSLGGDKQAIRRWVRKTTQEYDQRQRLVRMARGWFFDQEEARKASQTRKIIEERILHVYERLISLGWQDELGLMRTDSIERHTLVNRPNELTDEEWSTMEPVLVALLQRHRDERLVSERFSVVRFILTDTLKRYLITKLATLAPDWVTLASTDEFRRIVSAPLDVRLTDNNFAPAIARLPEIISRWKSQQKANYLGMLRQTTQEKVGGSDLYLVTSTFQCQACRQPVMYPKALVHECIEMSNRRSQCPSWGQDFPWLNPPSWIRFDPKASDAARSMVTACGFDPSVATYTQMNLLHPLLECLGIHNADIRPIMRWQQMLVHATHHVKAAQGFRLVEGDDKDEAERLESLLDFDWHEFYREEAVNYFECLICSAVCESPMLRGHMKTVHPGCTVAEMASRSVHVADASFPVPYITLPRTVPRGRRRRGG</sequence>
<protein>
    <submittedName>
        <fullName evidence="1">Uncharacterized protein</fullName>
    </submittedName>
</protein>
<evidence type="ECO:0000313" key="2">
    <source>
        <dbReference type="Proteomes" id="UP001175211"/>
    </source>
</evidence>
<evidence type="ECO:0000313" key="1">
    <source>
        <dbReference type="EMBL" id="KAK0458071.1"/>
    </source>
</evidence>
<dbReference type="EMBL" id="JAUEPS010000019">
    <property type="protein sequence ID" value="KAK0458071.1"/>
    <property type="molecule type" value="Genomic_DNA"/>
</dbReference>
<name>A0AA39N4Q8_ARMTA</name>
<dbReference type="RefSeq" id="XP_060330363.1">
    <property type="nucleotide sequence ID" value="XM_060482013.1"/>
</dbReference>
<accession>A0AA39N4Q8</accession>
<keyword evidence="2" id="KW-1185">Reference proteome</keyword>
<dbReference type="Proteomes" id="UP001175211">
    <property type="component" value="Unassembled WGS sequence"/>
</dbReference>
<dbReference type="GeneID" id="85365561"/>